<dbReference type="InterPro" id="IPR037185">
    <property type="entry name" value="EmrE-like"/>
</dbReference>
<dbReference type="InterPro" id="IPR000620">
    <property type="entry name" value="EamA_dom"/>
</dbReference>
<accession>A0A6S6UFL6</accession>
<reference evidence="3" key="1">
    <citation type="submission" date="2020-01" db="EMBL/GenBank/DDBJ databases">
        <authorList>
            <person name="Meier V. D."/>
            <person name="Meier V D."/>
        </authorList>
    </citation>
    <scope>NUCLEOTIDE SEQUENCE</scope>
    <source>
        <strain evidence="3">HLG_WM_MAG_09</strain>
    </source>
</reference>
<feature type="transmembrane region" description="Helical" evidence="1">
    <location>
        <begin position="67"/>
        <end position="91"/>
    </location>
</feature>
<feature type="transmembrane region" description="Helical" evidence="1">
    <location>
        <begin position="260"/>
        <end position="281"/>
    </location>
</feature>
<feature type="domain" description="EamA" evidence="2">
    <location>
        <begin position="150"/>
        <end position="273"/>
    </location>
</feature>
<evidence type="ECO:0000259" key="2">
    <source>
        <dbReference type="Pfam" id="PF00892"/>
    </source>
</evidence>
<keyword evidence="1" id="KW-1133">Transmembrane helix</keyword>
<dbReference type="PANTHER" id="PTHR22911">
    <property type="entry name" value="ACYL-MALONYL CONDENSING ENZYME-RELATED"/>
    <property type="match status" value="1"/>
</dbReference>
<keyword evidence="1" id="KW-0812">Transmembrane</keyword>
<dbReference type="Pfam" id="PF00892">
    <property type="entry name" value="EamA"/>
    <property type="match status" value="2"/>
</dbReference>
<evidence type="ECO:0000256" key="1">
    <source>
        <dbReference type="SAM" id="Phobius"/>
    </source>
</evidence>
<keyword evidence="1" id="KW-0472">Membrane</keyword>
<feature type="transmembrane region" description="Helical" evidence="1">
    <location>
        <begin position="205"/>
        <end position="225"/>
    </location>
</feature>
<feature type="transmembrane region" description="Helical" evidence="1">
    <location>
        <begin position="34"/>
        <end position="55"/>
    </location>
</feature>
<feature type="transmembrane region" description="Helical" evidence="1">
    <location>
        <begin position="237"/>
        <end position="254"/>
    </location>
</feature>
<dbReference type="EMBL" id="CACVAT010000647">
    <property type="protein sequence ID" value="CAA6830899.1"/>
    <property type="molecule type" value="Genomic_DNA"/>
</dbReference>
<protein>
    <recommendedName>
        <fullName evidence="2">EamA domain-containing protein</fullName>
    </recommendedName>
</protein>
<gene>
    <name evidence="3" type="ORF">HELGO_WM27464</name>
</gene>
<proteinExistence type="predicted"/>
<dbReference type="GO" id="GO:0016020">
    <property type="term" value="C:membrane"/>
    <property type="evidence" value="ECO:0007669"/>
    <property type="project" value="InterPro"/>
</dbReference>
<dbReference type="SUPFAM" id="SSF103481">
    <property type="entry name" value="Multidrug resistance efflux transporter EmrE"/>
    <property type="match status" value="2"/>
</dbReference>
<sequence>MHQSVLKGYLLALAAIVILSPDALLIRLAGDEPFLITTWRGIIGGIMVLIFTRFLDKRTLLEQIKPARYGFLAVVAINAVQQFCFVYAISHSNVTDVLVILAFAPLAGAFLSALFLHENVALRTWIATIVCGVGLAILFLQPDSNSESGGLIAAVICALTLASQFVVMRGHPKANLTAGIGVGNILTGFICAFLVADIIPDSSQWLPLLAMGLIVAPLPFVLLAFSLRYISAAETSLIMLLETVLGSLLVWVILSEQPSVQTVLAGILILSTLSVYTWLTLRASANKPGP</sequence>
<evidence type="ECO:0000313" key="3">
    <source>
        <dbReference type="EMBL" id="CAA6830899.1"/>
    </source>
</evidence>
<name>A0A6S6UFL6_9GAMM</name>
<feature type="transmembrane region" description="Helical" evidence="1">
    <location>
        <begin position="179"/>
        <end position="199"/>
    </location>
</feature>
<feature type="domain" description="EamA" evidence="2">
    <location>
        <begin position="7"/>
        <end position="139"/>
    </location>
</feature>
<feature type="transmembrane region" description="Helical" evidence="1">
    <location>
        <begin position="124"/>
        <end position="142"/>
    </location>
</feature>
<feature type="transmembrane region" description="Helical" evidence="1">
    <location>
        <begin position="148"/>
        <end position="167"/>
    </location>
</feature>
<feature type="transmembrane region" description="Helical" evidence="1">
    <location>
        <begin position="97"/>
        <end position="117"/>
    </location>
</feature>
<dbReference type="AlphaFoldDB" id="A0A6S6UFL6"/>
<feature type="transmembrane region" description="Helical" evidence="1">
    <location>
        <begin position="9"/>
        <end position="28"/>
    </location>
</feature>
<organism evidence="3">
    <name type="scientific">uncultured Thiotrichaceae bacterium</name>
    <dbReference type="NCBI Taxonomy" id="298394"/>
    <lineage>
        <taxon>Bacteria</taxon>
        <taxon>Pseudomonadati</taxon>
        <taxon>Pseudomonadota</taxon>
        <taxon>Gammaproteobacteria</taxon>
        <taxon>Thiotrichales</taxon>
        <taxon>Thiotrichaceae</taxon>
        <taxon>environmental samples</taxon>
    </lineage>
</organism>